<keyword evidence="2 3" id="KW-0819">tRNA processing</keyword>
<feature type="region of interest" description="Disordered" evidence="4">
    <location>
        <begin position="225"/>
        <end position="248"/>
    </location>
</feature>
<dbReference type="OMA" id="EGDSTWA"/>
<feature type="compositionally biased region" description="Acidic residues" evidence="4">
    <location>
        <begin position="225"/>
        <end position="239"/>
    </location>
</feature>
<comment type="pathway">
    <text evidence="3">tRNA modification; 5-methoxycarbonylmethyl-2-thiouridine-tRNA biosynthesis.</text>
</comment>
<evidence type="ECO:0000256" key="3">
    <source>
        <dbReference type="HAMAP-Rule" id="MF_03054"/>
    </source>
</evidence>
<reference evidence="5 6" key="1">
    <citation type="journal article" date="2011" name="Cell">
        <title>Insight into structure and assembly of the nuclear pore complex by utilizing the genome of a eukaryotic thermophile.</title>
        <authorList>
            <person name="Amlacher S."/>
            <person name="Sarges P."/>
            <person name="Flemming D."/>
            <person name="van Noort V."/>
            <person name="Kunze R."/>
            <person name="Devos D.P."/>
            <person name="Arumugam M."/>
            <person name="Bork P."/>
            <person name="Hurt E."/>
        </authorList>
    </citation>
    <scope>NUCLEOTIDE SEQUENCE [LARGE SCALE GENOMIC DNA]</scope>
    <source>
        <strain evidence="6">DSM 1495 / CBS 144.50 / IMI 039719</strain>
    </source>
</reference>
<comment type="subcellular location">
    <subcellularLocation>
        <location evidence="3">Cytoplasm</location>
    </subcellularLocation>
</comment>
<dbReference type="GO" id="GO:0000049">
    <property type="term" value="F:tRNA binding"/>
    <property type="evidence" value="ECO:0007669"/>
    <property type="project" value="InterPro"/>
</dbReference>
<dbReference type="PANTHER" id="PTHR20882">
    <property type="entry name" value="CYTOPLASMIC TRNA 2-THIOLATION PROTEIN 2"/>
    <property type="match status" value="1"/>
</dbReference>
<dbReference type="eggNOG" id="KOG2594">
    <property type="taxonomic scope" value="Eukaryota"/>
</dbReference>
<dbReference type="HAMAP" id="MF_03054">
    <property type="entry name" value="CTU2"/>
    <property type="match status" value="1"/>
</dbReference>
<dbReference type="GO" id="GO:0002143">
    <property type="term" value="P:tRNA wobble position uridine thiolation"/>
    <property type="evidence" value="ECO:0007669"/>
    <property type="project" value="TreeGrafter"/>
</dbReference>
<feature type="region of interest" description="Disordered" evidence="4">
    <location>
        <begin position="1"/>
        <end position="31"/>
    </location>
</feature>
<proteinExistence type="inferred from homology"/>
<dbReference type="EMBL" id="GL988047">
    <property type="protein sequence ID" value="EGS17764.1"/>
    <property type="molecule type" value="Genomic_DNA"/>
</dbReference>
<dbReference type="AlphaFoldDB" id="G0SFJ9"/>
<evidence type="ECO:0000313" key="6">
    <source>
        <dbReference type="Proteomes" id="UP000008066"/>
    </source>
</evidence>
<dbReference type="GO" id="GO:0005829">
    <property type="term" value="C:cytosol"/>
    <property type="evidence" value="ECO:0007669"/>
    <property type="project" value="TreeGrafter"/>
</dbReference>
<dbReference type="InterPro" id="IPR014729">
    <property type="entry name" value="Rossmann-like_a/b/a_fold"/>
</dbReference>
<accession>G0SFJ9</accession>
<dbReference type="InterPro" id="IPR019407">
    <property type="entry name" value="CTU2"/>
</dbReference>
<dbReference type="GO" id="GO:0016779">
    <property type="term" value="F:nucleotidyltransferase activity"/>
    <property type="evidence" value="ECO:0007669"/>
    <property type="project" value="UniProtKB-UniRule"/>
</dbReference>
<feature type="compositionally biased region" description="Low complexity" evidence="4">
    <location>
        <begin position="8"/>
        <end position="26"/>
    </location>
</feature>
<dbReference type="UniPathway" id="UPA00988"/>
<dbReference type="OrthoDB" id="25129at2759"/>
<dbReference type="Pfam" id="PF10288">
    <property type="entry name" value="CTU2"/>
    <property type="match status" value="1"/>
</dbReference>
<keyword evidence="6" id="KW-1185">Reference proteome</keyword>
<dbReference type="HOGENOM" id="CLU_024534_3_0_1"/>
<dbReference type="GO" id="GO:0016783">
    <property type="term" value="F:sulfurtransferase activity"/>
    <property type="evidence" value="ECO:0007669"/>
    <property type="project" value="TreeGrafter"/>
</dbReference>
<dbReference type="Gene3D" id="3.40.50.620">
    <property type="entry name" value="HUPs"/>
    <property type="match status" value="1"/>
</dbReference>
<evidence type="ECO:0000313" key="5">
    <source>
        <dbReference type="EMBL" id="EGS17764.1"/>
    </source>
</evidence>
<organism evidence="6">
    <name type="scientific">Chaetomium thermophilum (strain DSM 1495 / CBS 144.50 / IMI 039719)</name>
    <name type="common">Thermochaetoides thermophila</name>
    <dbReference type="NCBI Taxonomy" id="759272"/>
    <lineage>
        <taxon>Eukaryota</taxon>
        <taxon>Fungi</taxon>
        <taxon>Dikarya</taxon>
        <taxon>Ascomycota</taxon>
        <taxon>Pezizomycotina</taxon>
        <taxon>Sordariomycetes</taxon>
        <taxon>Sordariomycetidae</taxon>
        <taxon>Sordariales</taxon>
        <taxon>Chaetomiaceae</taxon>
        <taxon>Thermochaetoides</taxon>
    </lineage>
</organism>
<gene>
    <name evidence="3" type="primary">NCS2</name>
    <name evidence="3" type="synonym">CTU2</name>
    <name evidence="5" type="ORF">CTHT_0071100</name>
</gene>
<comment type="function">
    <text evidence="3">Plays a central role in 2-thiolation of mcm(5)S(2)U at tRNA wobble positions of tRNA(Lys), tRNA(Glu) and tRNA(Gln). May act by forming a heterodimer with NCS6 that ligates sulfur from thiocarboxylated URM1 onto the uridine of tRNAs at wobble position. Prior mcm(5) tRNA modification by the elongator complex is required for 2-thiolation. May also be involved in protein urmylation.</text>
</comment>
<dbReference type="STRING" id="759272.G0SFJ9"/>
<dbReference type="SUPFAM" id="SSF52402">
    <property type="entry name" value="Adenine nucleotide alpha hydrolases-like"/>
    <property type="match status" value="1"/>
</dbReference>
<keyword evidence="1 3" id="KW-0963">Cytoplasm</keyword>
<evidence type="ECO:0000256" key="1">
    <source>
        <dbReference type="ARBA" id="ARBA00022490"/>
    </source>
</evidence>
<dbReference type="Proteomes" id="UP000008066">
    <property type="component" value="Unassembled WGS sequence"/>
</dbReference>
<evidence type="ECO:0000256" key="4">
    <source>
        <dbReference type="SAM" id="MobiDB-lite"/>
    </source>
</evidence>
<dbReference type="GO" id="GO:0032447">
    <property type="term" value="P:protein urmylation"/>
    <property type="evidence" value="ECO:0007669"/>
    <property type="project" value="UniProtKB-UniRule"/>
</dbReference>
<dbReference type="PANTHER" id="PTHR20882:SF14">
    <property type="entry name" value="CYTOPLASMIC TRNA 2-THIOLATION PROTEIN 2"/>
    <property type="match status" value="1"/>
</dbReference>
<name>G0SFJ9_CHATD</name>
<evidence type="ECO:0000256" key="2">
    <source>
        <dbReference type="ARBA" id="ARBA00022694"/>
    </source>
</evidence>
<dbReference type="RefSeq" id="XP_006697382.1">
    <property type="nucleotide sequence ID" value="XM_006697319.1"/>
</dbReference>
<dbReference type="KEGG" id="cthr:CTHT_0071100"/>
<dbReference type="GeneID" id="18261148"/>
<protein>
    <recommendedName>
        <fullName evidence="3">Cytoplasmic tRNA 2-thiolation protein 2</fullName>
    </recommendedName>
</protein>
<sequence length="406" mass="44750">MAAPPPSTDATSSSPKPCAKCKSSPSTLESRSKPVCQDCFQKFISNKLIRHITLLGKQIPPYPTRRYALGLSFGVSSSVLLSLLAENVEHNIRQGRKLPFELVVVHVAQSLPGEKAEETEKAVEEILQSYREKYPRFEFIISHITLPSPNGEETSSINFATLSPASREDLLRILTRQALIRAAKEKECRVLLVGHSTTAIAEMTLAEAAKGRGRGVSWLVRDGEAYEEGDEEEEGESQPDGDGTKRTVTKKKLLIHHPLRETLRHELSTYARLFSVHVGDRSFIPIDPSKSQTKQPAVVSHRSLSIEDVMTRYFADVELQYPSIVANVARTTGKLLRAGEESFTPAATTQSQSDGKGKSLEKCRICRMVLDEEGDERWNGEVGSIEGEDGVGRKGLCYGCRSALLG</sequence>
<comment type="similarity">
    <text evidence="3">Belongs to the CTU2/NCS2 family.</text>
</comment>